<evidence type="ECO:0000313" key="11">
    <source>
        <dbReference type="Proteomes" id="UP001152320"/>
    </source>
</evidence>
<evidence type="ECO:0000256" key="8">
    <source>
        <dbReference type="SAM" id="SignalP"/>
    </source>
</evidence>
<dbReference type="PROSITE" id="PS00523">
    <property type="entry name" value="SULFATASE_1"/>
    <property type="match status" value="1"/>
</dbReference>
<comment type="caution">
    <text evidence="10">The sequence shown here is derived from an EMBL/GenBank/DDBJ whole genome shotgun (WGS) entry which is preliminary data.</text>
</comment>
<dbReference type="PANTHER" id="PTHR42693">
    <property type="entry name" value="ARYLSULFATASE FAMILY MEMBER"/>
    <property type="match status" value="1"/>
</dbReference>
<evidence type="ECO:0000256" key="6">
    <source>
        <dbReference type="ARBA" id="ARBA00022837"/>
    </source>
</evidence>
<dbReference type="SUPFAM" id="SSF53649">
    <property type="entry name" value="Alkaline phosphatase-like"/>
    <property type="match status" value="1"/>
</dbReference>
<accession>A0A9Q1CKX8</accession>
<dbReference type="InterPro" id="IPR017850">
    <property type="entry name" value="Alkaline_phosphatase_core_sf"/>
</dbReference>
<dbReference type="GO" id="GO:0004065">
    <property type="term" value="F:arylsulfatase activity"/>
    <property type="evidence" value="ECO:0007669"/>
    <property type="project" value="TreeGrafter"/>
</dbReference>
<evidence type="ECO:0000256" key="1">
    <source>
        <dbReference type="ARBA" id="ARBA00001913"/>
    </source>
</evidence>
<dbReference type="PANTHER" id="PTHR42693:SF11">
    <property type="entry name" value="ARYLSULFATASE A"/>
    <property type="match status" value="1"/>
</dbReference>
<reference evidence="10" key="1">
    <citation type="submission" date="2021-10" db="EMBL/GenBank/DDBJ databases">
        <title>Tropical sea cucumber genome reveals ecological adaptation and Cuvierian tubules defense mechanism.</title>
        <authorList>
            <person name="Chen T."/>
        </authorList>
    </citation>
    <scope>NUCLEOTIDE SEQUENCE</scope>
    <source>
        <strain evidence="10">Nanhai2018</strain>
        <tissue evidence="10">Muscle</tissue>
    </source>
</reference>
<evidence type="ECO:0000256" key="4">
    <source>
        <dbReference type="ARBA" id="ARBA00022729"/>
    </source>
</evidence>
<gene>
    <name evidence="10" type="ORF">HOLleu_05566</name>
</gene>
<evidence type="ECO:0000256" key="3">
    <source>
        <dbReference type="ARBA" id="ARBA00022723"/>
    </source>
</evidence>
<comment type="similarity">
    <text evidence="2">Belongs to the sulfatase family.</text>
</comment>
<comment type="cofactor">
    <cofactor evidence="1">
        <name>Ca(2+)</name>
        <dbReference type="ChEBI" id="CHEBI:29108"/>
    </cofactor>
</comment>
<protein>
    <submittedName>
        <fullName evidence="10">Arylsulfatase A</fullName>
    </submittedName>
</protein>
<keyword evidence="11" id="KW-1185">Reference proteome</keyword>
<dbReference type="Pfam" id="PF00884">
    <property type="entry name" value="Sulfatase"/>
    <property type="match status" value="1"/>
</dbReference>
<dbReference type="InterPro" id="IPR050738">
    <property type="entry name" value="Sulfatase"/>
</dbReference>
<name>A0A9Q1CKX8_HOLLE</name>
<keyword evidence="5" id="KW-0378">Hydrolase</keyword>
<dbReference type="InterPro" id="IPR000917">
    <property type="entry name" value="Sulfatase_N"/>
</dbReference>
<evidence type="ECO:0000256" key="7">
    <source>
        <dbReference type="ARBA" id="ARBA00023180"/>
    </source>
</evidence>
<dbReference type="FunFam" id="3.40.720.10:FF:000023">
    <property type="entry name" value="Arylsulfatase A"/>
    <property type="match status" value="1"/>
</dbReference>
<keyword evidence="3" id="KW-0479">Metal-binding</keyword>
<feature type="chain" id="PRO_5040155649" evidence="8">
    <location>
        <begin position="21"/>
        <end position="513"/>
    </location>
</feature>
<dbReference type="OrthoDB" id="103349at2759"/>
<organism evidence="10 11">
    <name type="scientific">Holothuria leucospilota</name>
    <name type="common">Black long sea cucumber</name>
    <name type="synonym">Mertensiothuria leucospilota</name>
    <dbReference type="NCBI Taxonomy" id="206669"/>
    <lineage>
        <taxon>Eukaryota</taxon>
        <taxon>Metazoa</taxon>
        <taxon>Echinodermata</taxon>
        <taxon>Eleutherozoa</taxon>
        <taxon>Echinozoa</taxon>
        <taxon>Holothuroidea</taxon>
        <taxon>Aspidochirotacea</taxon>
        <taxon>Aspidochirotida</taxon>
        <taxon>Holothuriidae</taxon>
        <taxon>Holothuria</taxon>
    </lineage>
</organism>
<feature type="signal peptide" evidence="8">
    <location>
        <begin position="1"/>
        <end position="20"/>
    </location>
</feature>
<dbReference type="AlphaFoldDB" id="A0A9Q1CKX8"/>
<dbReference type="InterPro" id="IPR024607">
    <property type="entry name" value="Sulfatase_CS"/>
</dbReference>
<dbReference type="Proteomes" id="UP001152320">
    <property type="component" value="Chromosome 2"/>
</dbReference>
<dbReference type="Gene3D" id="3.30.1120.10">
    <property type="match status" value="1"/>
</dbReference>
<feature type="domain" description="Sulfatase N-terminal" evidence="9">
    <location>
        <begin position="26"/>
        <end position="349"/>
    </location>
</feature>
<evidence type="ECO:0000256" key="2">
    <source>
        <dbReference type="ARBA" id="ARBA00008779"/>
    </source>
</evidence>
<dbReference type="EMBL" id="JAIZAY010000002">
    <property type="protein sequence ID" value="KAJ8046780.1"/>
    <property type="molecule type" value="Genomic_DNA"/>
</dbReference>
<keyword evidence="6" id="KW-0106">Calcium</keyword>
<dbReference type="Pfam" id="PF14707">
    <property type="entry name" value="Sulfatase_C"/>
    <property type="match status" value="1"/>
</dbReference>
<evidence type="ECO:0000256" key="5">
    <source>
        <dbReference type="ARBA" id="ARBA00022801"/>
    </source>
</evidence>
<evidence type="ECO:0000259" key="9">
    <source>
        <dbReference type="Pfam" id="PF00884"/>
    </source>
</evidence>
<sequence>MAFRSIVYILVVLIVEVLSGQDPKRPNIVILFADDLGYADLEVYGHPTSHTPNLNQLATNGLLFTQFYVSSPVCSPSRASLLTGRYQTRSGVWPGVFVPDTAGGLPLNETTIAEVLQPLGYHTAIVGKWHLGVGKEGMFLPTNQGFDEYLGIPYSHDMCPCNFCFYPNVSCLSKCDDQYTACPLFDGGSIIEQPADLTTLHDKYLNRSLHVISDNAAKGTPFFLYYAFHHTHHPKYAGKQFRNTTIRGAFGDGLAELDDGVGQVMAQLEKSGVLENTFVLFTSDNGPSLRWEKIGGNAGLLKCGKGTTYEGGQRVPAIASWKGRITPGRTKELGSTLDILPTICSMVGVPPPQTTIDGVDISTLLFEGGKSPRDRFFYYPTTVKPDYGLYAVRYRQYKAHYYTQGSVNSDPNNHDPDCRPTAKRTAHNPPLLFDLNQDPSELFDLSNDTDYASILQEISKVKAQFEATMVFGESQNSKHTPDVEPCCNKPCDPFPQCCTCSKSKKDFHLRYMP</sequence>
<keyword evidence="7" id="KW-0325">Glycoprotein</keyword>
<evidence type="ECO:0000313" key="10">
    <source>
        <dbReference type="EMBL" id="KAJ8046780.1"/>
    </source>
</evidence>
<proteinExistence type="inferred from homology"/>
<dbReference type="GO" id="GO:0046872">
    <property type="term" value="F:metal ion binding"/>
    <property type="evidence" value="ECO:0007669"/>
    <property type="project" value="UniProtKB-KW"/>
</dbReference>
<dbReference type="Gene3D" id="3.40.720.10">
    <property type="entry name" value="Alkaline Phosphatase, subunit A"/>
    <property type="match status" value="1"/>
</dbReference>
<keyword evidence="4 8" id="KW-0732">Signal</keyword>
<dbReference type="PROSITE" id="PS00149">
    <property type="entry name" value="SULFATASE_2"/>
    <property type="match status" value="1"/>
</dbReference>